<dbReference type="AlphaFoldDB" id="B8LXT2"/>
<sequence>MQRRVLRMRLYHWYMELQKELKVPEKRPALRRGEKIQTKAIDMILKDSYLDWEGASDLEKKSYRDEFHRNKDVGLKWCTLVQYFGEGIAVICGKEMDLIINDTKFKPKSLHALATFVLNFYPDVPHICRLFGFPLKFFIQDIGAGPDEYHNWQHSLDQEGAIIMVNSGLKGPQVPSEPPSTWIVPDCLEMDLTGFIRGVLKDRRRRLYPAPG</sequence>
<protein>
    <submittedName>
        <fullName evidence="2">Uncharacterized protein</fullName>
    </submittedName>
</protein>
<evidence type="ECO:0000313" key="1">
    <source>
        <dbReference type="EMBL" id="EED11415.1"/>
    </source>
</evidence>
<keyword evidence="3" id="KW-1185">Reference proteome</keyword>
<gene>
    <name evidence="2" type="ORF">TSTA_062340</name>
    <name evidence="1" type="ORF">TSTA_080290</name>
</gene>
<evidence type="ECO:0000313" key="3">
    <source>
        <dbReference type="Proteomes" id="UP000001745"/>
    </source>
</evidence>
<evidence type="ECO:0000313" key="2">
    <source>
        <dbReference type="EMBL" id="EED22747.1"/>
    </source>
</evidence>
<name>B8LXT2_TALSN</name>
<dbReference type="RefSeq" id="XP_002340134.1">
    <property type="nucleotide sequence ID" value="XM_002340093.1"/>
</dbReference>
<organism evidence="2 3">
    <name type="scientific">Talaromyces stipitatus (strain ATCC 10500 / CBS 375.48 / QM 6759 / NRRL 1006)</name>
    <name type="common">Penicillium stipitatum</name>
    <dbReference type="NCBI Taxonomy" id="441959"/>
    <lineage>
        <taxon>Eukaryota</taxon>
        <taxon>Fungi</taxon>
        <taxon>Dikarya</taxon>
        <taxon>Ascomycota</taxon>
        <taxon>Pezizomycotina</taxon>
        <taxon>Eurotiomycetes</taxon>
        <taxon>Eurotiomycetidae</taxon>
        <taxon>Eurotiales</taxon>
        <taxon>Trichocomaceae</taxon>
        <taxon>Talaromyces</taxon>
        <taxon>Talaromyces sect. Talaromyces</taxon>
    </lineage>
</organism>
<dbReference type="EMBL" id="EQ962652">
    <property type="protein sequence ID" value="EED22747.1"/>
    <property type="molecule type" value="Genomic_DNA"/>
</dbReference>
<reference evidence="2" key="1">
    <citation type="submission" date="2007-10" db="EMBL/GenBank/DDBJ databases">
        <authorList>
            <person name="Zhao H."/>
            <person name="Waite J.H."/>
        </authorList>
    </citation>
    <scope>NUCLEOTIDE SEQUENCE</scope>
    <source>
        <strain evidence="2">ATCC 10500</strain>
    </source>
</reference>
<dbReference type="OMA" id="HINWNII"/>
<dbReference type="HOGENOM" id="CLU_1300418_0_0_1"/>
<dbReference type="GeneID" id="8106610"/>
<dbReference type="EMBL" id="EQ962664">
    <property type="protein sequence ID" value="EED11415.1"/>
    <property type="molecule type" value="Genomic_DNA"/>
</dbReference>
<dbReference type="eggNOG" id="ENOG502RMUB">
    <property type="taxonomic scope" value="Eukaryota"/>
</dbReference>
<dbReference type="Proteomes" id="UP000001745">
    <property type="component" value="Unassembled WGS sequence"/>
</dbReference>
<dbReference type="GeneID" id="8108952"/>
<dbReference type="InParanoid" id="B8LXT2"/>
<accession>B8LXT2</accession>
<dbReference type="VEuPathDB" id="FungiDB:TSTA_080290"/>
<proteinExistence type="predicted"/>
<dbReference type="VEuPathDB" id="FungiDB:TSTA_062340"/>
<reference evidence="3" key="2">
    <citation type="journal article" date="2015" name="Genome Announc.">
        <title>Genome sequence of the AIDS-associated pathogen Penicillium marneffei (ATCC18224) and its near taxonomic relative Talaromyces stipitatus (ATCC10500).</title>
        <authorList>
            <person name="Nierman W.C."/>
            <person name="Fedorova-Abrams N.D."/>
            <person name="Andrianopoulos A."/>
        </authorList>
    </citation>
    <scope>NUCLEOTIDE SEQUENCE [LARGE SCALE GENOMIC DNA]</scope>
    <source>
        <strain evidence="3">ATCC 10500 / CBS 375.48 / QM 6759 / NRRL 1006</strain>
    </source>
</reference>
<dbReference type="RefSeq" id="XP_002488825.1">
    <property type="nucleotide sequence ID" value="XM_002488780.1"/>
</dbReference>